<organism evidence="1 2">
    <name type="scientific">Meloidogyne javanica</name>
    <name type="common">Root-knot nematode worm</name>
    <dbReference type="NCBI Taxonomy" id="6303"/>
    <lineage>
        <taxon>Eukaryota</taxon>
        <taxon>Metazoa</taxon>
        <taxon>Ecdysozoa</taxon>
        <taxon>Nematoda</taxon>
        <taxon>Chromadorea</taxon>
        <taxon>Rhabditida</taxon>
        <taxon>Tylenchina</taxon>
        <taxon>Tylenchomorpha</taxon>
        <taxon>Tylenchoidea</taxon>
        <taxon>Meloidogynidae</taxon>
        <taxon>Meloidogyninae</taxon>
        <taxon>Meloidogyne</taxon>
        <taxon>Meloidogyne incognita group</taxon>
    </lineage>
</organism>
<keyword evidence="1" id="KW-1185">Reference proteome</keyword>
<evidence type="ECO:0000313" key="1">
    <source>
        <dbReference type="Proteomes" id="UP000887561"/>
    </source>
</evidence>
<proteinExistence type="predicted"/>
<reference evidence="2" key="1">
    <citation type="submission" date="2022-11" db="UniProtKB">
        <authorList>
            <consortium name="WormBaseParasite"/>
        </authorList>
    </citation>
    <scope>IDENTIFICATION</scope>
</reference>
<name>A0A915MT69_MELJA</name>
<sequence>IFCKADYVDCWEKASGGGPNPASMEEHIRMLIKFIDDLVQFVEGDSETQQIINSSSKCIGQQHAKTREAGRAWRTLIAFWTDE</sequence>
<protein>
    <submittedName>
        <fullName evidence="2">Globin</fullName>
    </submittedName>
</protein>
<dbReference type="AlphaFoldDB" id="A0A915MT69"/>
<dbReference type="WBParaSite" id="scaffold53972_cov463.g25621">
    <property type="protein sequence ID" value="scaffold53972_cov463.g25621"/>
    <property type="gene ID" value="scaffold53972_cov463.g25621"/>
</dbReference>
<accession>A0A915MT69</accession>
<dbReference type="Proteomes" id="UP000887561">
    <property type="component" value="Unplaced"/>
</dbReference>
<evidence type="ECO:0000313" key="2">
    <source>
        <dbReference type="WBParaSite" id="scaffold53972_cov463.g25621"/>
    </source>
</evidence>